<dbReference type="CDD" id="cd17716">
    <property type="entry name" value="BRCT_microcephalin_rpt1"/>
    <property type="match status" value="1"/>
</dbReference>
<dbReference type="AlphaFoldDB" id="W4JPH6"/>
<feature type="region of interest" description="Disordered" evidence="1">
    <location>
        <begin position="1005"/>
        <end position="1082"/>
    </location>
</feature>
<sequence length="1082" mass="114312">MSGKGTRTRSQRTLHDFELISYGHSPFKVARNAARYDASGSGRRLEKGKIPADRQEGHSTGEQSLSPDKLPPQKRSSSPTDGGSVVYDGERRDSKRARHDINDDYPRSPSPEQGAFSGPFDFSGLQRVNAASNHAPPPPETPSRRRTQSVPPVSPGIPHIDLKKVPPSPWRAASSSPVRPQLRFSSVPRSVEHRHDIADMVVEQPGEGDTSERTTMSPVMTPVTDSVSLPLLPTHNASDDVELVFHTDSSLLSPLTPLPRTPFFSKDRTHISTPGNHLQNAPLAVSATELVEDPSTNPQHALTFEADREASATPRPLSKPIENISRSDAIPTDTIPQQTDVTPPTSLTTSVTVVVSTESPSDARISANDPATDASAMVPTAASRMISQAPISRLPRPSSSLSLQKSEKSDSSLSSLPSSGRSGEASKKQIGTVKKPPSLFMPKAKTKLLGKMAHPPPRTTRLMQQKMDAEAKAADVPVAGKAISHSPGPSHPITPGASSHKKSFSFAQATASSKSKAIASPTKKPVSLPKQPSPMKFSSPVKPASVAGTQRSLVQKTSLSNLSQALERLKMPPPPRPGTSIGFVRDGGDNSTLPPTSKDDLFTSGSDQARAAKAGPLSKLKRVNAVGHSAMRSRAGTVGPASRPKPPGIPAAVFSASMAMSKDDEVPPPKINVHTGMIGKSRVPMSHVKPLFGGVGMGRVFQKVSKKSGLPTVEGSPVKGGSGPSVQVEVTNMPKLEDESSGPSRAAEQNAAGETGNVFSNLHVGDLLAGNSDAEFDPHDSWKHNASRRASLASQLLSQTLSRDPHTPPNPPKKSPVEPQTGPSSTSPTNGRVLRSASVQPSSAGTRTAPGALGRASGTGAHVSASRDGESGSGEKKAGGSLKLLKKCKIFVDVRTDDGDDAGGLFVDMLRGMGAKARFHLLHTQAITIVGRVGSSCTHIVFKNGLLSTLTKYRVLDGPRPLVVGIAWVVECVEKRKHVEEDKFLIDLEGVNVAGVNKRRRSMLPKQILPSSISPPSTSNLMGPPPIPSGSNSNGTPSSVDRSVDTASTEDAANNSLRASDDGDDLPPLERARRRGSMMTSR</sequence>
<evidence type="ECO:0000256" key="1">
    <source>
        <dbReference type="SAM" id="MobiDB-lite"/>
    </source>
</evidence>
<feature type="compositionally biased region" description="Low complexity" evidence="1">
    <location>
        <begin position="392"/>
        <end position="404"/>
    </location>
</feature>
<feature type="compositionally biased region" description="Polar residues" evidence="1">
    <location>
        <begin position="1045"/>
        <end position="1058"/>
    </location>
</feature>
<evidence type="ECO:0000313" key="4">
    <source>
        <dbReference type="Proteomes" id="UP000030671"/>
    </source>
</evidence>
<dbReference type="PROSITE" id="PS50172">
    <property type="entry name" value="BRCT"/>
    <property type="match status" value="1"/>
</dbReference>
<dbReference type="STRING" id="747525.W4JPH6"/>
<feature type="region of interest" description="Disordered" evidence="1">
    <location>
        <begin position="1"/>
        <end position="190"/>
    </location>
</feature>
<keyword evidence="4" id="KW-1185">Reference proteome</keyword>
<feature type="compositionally biased region" description="Polar residues" evidence="1">
    <location>
        <begin position="821"/>
        <end position="830"/>
    </location>
</feature>
<feature type="domain" description="BRCT" evidence="2">
    <location>
        <begin position="880"/>
        <end position="986"/>
    </location>
</feature>
<dbReference type="KEGG" id="hir:HETIRDRAFT_447153"/>
<dbReference type="InterPro" id="IPR036420">
    <property type="entry name" value="BRCT_dom_sf"/>
</dbReference>
<proteinExistence type="predicted"/>
<feature type="region of interest" description="Disordered" evidence="1">
    <location>
        <begin position="568"/>
        <end position="603"/>
    </location>
</feature>
<feature type="compositionally biased region" description="Polar residues" evidence="1">
    <location>
        <begin position="837"/>
        <end position="846"/>
    </location>
</feature>
<feature type="compositionally biased region" description="Low complexity" evidence="1">
    <location>
        <begin position="170"/>
        <end position="180"/>
    </location>
</feature>
<feature type="region of interest" description="Disordered" evidence="1">
    <location>
        <begin position="708"/>
        <end position="727"/>
    </location>
</feature>
<dbReference type="Gene3D" id="3.40.50.10190">
    <property type="entry name" value="BRCT domain"/>
    <property type="match status" value="1"/>
</dbReference>
<dbReference type="GeneID" id="20675735"/>
<feature type="region of interest" description="Disordered" evidence="1">
    <location>
        <begin position="481"/>
        <end position="552"/>
    </location>
</feature>
<feature type="compositionally biased region" description="Low complexity" evidence="1">
    <location>
        <begin position="1029"/>
        <end position="1039"/>
    </location>
</feature>
<feature type="compositionally biased region" description="Basic and acidic residues" evidence="1">
    <location>
        <begin position="865"/>
        <end position="878"/>
    </location>
</feature>
<evidence type="ECO:0000259" key="2">
    <source>
        <dbReference type="PROSITE" id="PS50172"/>
    </source>
</evidence>
<dbReference type="eggNOG" id="ENOG502S1CP">
    <property type="taxonomic scope" value="Eukaryota"/>
</dbReference>
<dbReference type="HOGENOM" id="CLU_284550_0_0_1"/>
<feature type="region of interest" description="Disordered" evidence="1">
    <location>
        <begin position="628"/>
        <end position="647"/>
    </location>
</feature>
<accession>W4JPH6</accession>
<dbReference type="OrthoDB" id="2384350at2759"/>
<dbReference type="SUPFAM" id="SSF52113">
    <property type="entry name" value="BRCT domain"/>
    <property type="match status" value="1"/>
</dbReference>
<feature type="compositionally biased region" description="Low complexity" evidence="1">
    <location>
        <begin position="504"/>
        <end position="525"/>
    </location>
</feature>
<dbReference type="InParanoid" id="W4JPH6"/>
<dbReference type="RefSeq" id="XP_009553444.1">
    <property type="nucleotide sequence ID" value="XM_009555149.1"/>
</dbReference>
<organism evidence="3 4">
    <name type="scientific">Heterobasidion irregulare (strain TC 32-1)</name>
    <dbReference type="NCBI Taxonomy" id="747525"/>
    <lineage>
        <taxon>Eukaryota</taxon>
        <taxon>Fungi</taxon>
        <taxon>Dikarya</taxon>
        <taxon>Basidiomycota</taxon>
        <taxon>Agaricomycotina</taxon>
        <taxon>Agaricomycetes</taxon>
        <taxon>Russulales</taxon>
        <taxon>Bondarzewiaceae</taxon>
        <taxon>Heterobasidion</taxon>
        <taxon>Heterobasidion annosum species complex</taxon>
    </lineage>
</organism>
<feature type="region of interest" description="Disordered" evidence="1">
    <location>
        <begin position="305"/>
        <end position="438"/>
    </location>
</feature>
<feature type="compositionally biased region" description="Low complexity" evidence="1">
    <location>
        <begin position="1010"/>
        <end position="1019"/>
    </location>
</feature>
<dbReference type="InterPro" id="IPR001357">
    <property type="entry name" value="BRCT_dom"/>
</dbReference>
<feature type="compositionally biased region" description="Basic and acidic residues" evidence="1">
    <location>
        <begin position="88"/>
        <end position="106"/>
    </location>
</feature>
<name>W4JPH6_HETIT</name>
<feature type="compositionally biased region" description="Basic and acidic residues" evidence="1">
    <location>
        <begin position="43"/>
        <end position="59"/>
    </location>
</feature>
<dbReference type="Proteomes" id="UP000030671">
    <property type="component" value="Unassembled WGS sequence"/>
</dbReference>
<gene>
    <name evidence="3" type="ORF">HETIRDRAFT_447153</name>
</gene>
<feature type="compositionally biased region" description="Basic residues" evidence="1">
    <location>
        <begin position="1"/>
        <end position="12"/>
    </location>
</feature>
<feature type="compositionally biased region" description="Low complexity" evidence="1">
    <location>
        <begin position="339"/>
        <end position="360"/>
    </location>
</feature>
<reference evidence="3 4" key="1">
    <citation type="journal article" date="2012" name="New Phytol.">
        <title>Insight into trade-off between wood decay and parasitism from the genome of a fungal forest pathogen.</title>
        <authorList>
            <person name="Olson A."/>
            <person name="Aerts A."/>
            <person name="Asiegbu F."/>
            <person name="Belbahri L."/>
            <person name="Bouzid O."/>
            <person name="Broberg A."/>
            <person name="Canback B."/>
            <person name="Coutinho P.M."/>
            <person name="Cullen D."/>
            <person name="Dalman K."/>
            <person name="Deflorio G."/>
            <person name="van Diepen L.T."/>
            <person name="Dunand C."/>
            <person name="Duplessis S."/>
            <person name="Durling M."/>
            <person name="Gonthier P."/>
            <person name="Grimwood J."/>
            <person name="Fossdal C.G."/>
            <person name="Hansson D."/>
            <person name="Henrissat B."/>
            <person name="Hietala A."/>
            <person name="Himmelstrand K."/>
            <person name="Hoffmeister D."/>
            <person name="Hogberg N."/>
            <person name="James T.Y."/>
            <person name="Karlsson M."/>
            <person name="Kohler A."/>
            <person name="Kues U."/>
            <person name="Lee Y.H."/>
            <person name="Lin Y.C."/>
            <person name="Lind M."/>
            <person name="Lindquist E."/>
            <person name="Lombard V."/>
            <person name="Lucas S."/>
            <person name="Lunden K."/>
            <person name="Morin E."/>
            <person name="Murat C."/>
            <person name="Park J."/>
            <person name="Raffaello T."/>
            <person name="Rouze P."/>
            <person name="Salamov A."/>
            <person name="Schmutz J."/>
            <person name="Solheim H."/>
            <person name="Stahlberg J."/>
            <person name="Velez H."/>
            <person name="de Vries R.P."/>
            <person name="Wiebenga A."/>
            <person name="Woodward S."/>
            <person name="Yakovlev I."/>
            <person name="Garbelotto M."/>
            <person name="Martin F."/>
            <person name="Grigoriev I.V."/>
            <person name="Stenlid J."/>
        </authorList>
    </citation>
    <scope>NUCLEOTIDE SEQUENCE [LARGE SCALE GENOMIC DNA]</scope>
    <source>
        <strain evidence="3 4">TC 32-1</strain>
    </source>
</reference>
<dbReference type="EMBL" id="KI925467">
    <property type="protein sequence ID" value="ETW74990.1"/>
    <property type="molecule type" value="Genomic_DNA"/>
</dbReference>
<feature type="compositionally biased region" description="Low complexity" evidence="1">
    <location>
        <begin position="411"/>
        <end position="423"/>
    </location>
</feature>
<protein>
    <recommendedName>
        <fullName evidence="2">BRCT domain-containing protein</fullName>
    </recommendedName>
</protein>
<feature type="region of interest" description="Disordered" evidence="1">
    <location>
        <begin position="800"/>
        <end position="878"/>
    </location>
</feature>
<evidence type="ECO:0000313" key="3">
    <source>
        <dbReference type="EMBL" id="ETW74990.1"/>
    </source>
</evidence>